<evidence type="ECO:0000256" key="8">
    <source>
        <dbReference type="ARBA" id="ARBA00023012"/>
    </source>
</evidence>
<dbReference type="PANTHER" id="PTHR24421:SF10">
    <property type="entry name" value="NITRATE_NITRITE SENSOR PROTEIN NARQ"/>
    <property type="match status" value="1"/>
</dbReference>
<dbReference type="Pfam" id="PF07730">
    <property type="entry name" value="HisKA_3"/>
    <property type="match status" value="1"/>
</dbReference>
<proteinExistence type="predicted"/>
<evidence type="ECO:0000256" key="2">
    <source>
        <dbReference type="ARBA" id="ARBA00012438"/>
    </source>
</evidence>
<dbReference type="InterPro" id="IPR036890">
    <property type="entry name" value="HATPase_C_sf"/>
</dbReference>
<evidence type="ECO:0000313" key="12">
    <source>
        <dbReference type="EMBL" id="KGE72043.1"/>
    </source>
</evidence>
<evidence type="ECO:0000313" key="13">
    <source>
        <dbReference type="Proteomes" id="UP000029692"/>
    </source>
</evidence>
<dbReference type="InterPro" id="IPR011712">
    <property type="entry name" value="Sig_transdc_His_kin_sub3_dim/P"/>
</dbReference>
<dbReference type="Pfam" id="PF00072">
    <property type="entry name" value="Response_reg"/>
    <property type="match status" value="1"/>
</dbReference>
<dbReference type="GO" id="GO:0005524">
    <property type="term" value="F:ATP binding"/>
    <property type="evidence" value="ECO:0007669"/>
    <property type="project" value="UniProtKB-KW"/>
</dbReference>
<keyword evidence="3 9" id="KW-0597">Phosphoprotein</keyword>
<dbReference type="Proteomes" id="UP000029692">
    <property type="component" value="Unassembled WGS sequence"/>
</dbReference>
<evidence type="ECO:0000256" key="5">
    <source>
        <dbReference type="ARBA" id="ARBA00022741"/>
    </source>
</evidence>
<evidence type="ECO:0000256" key="6">
    <source>
        <dbReference type="ARBA" id="ARBA00022777"/>
    </source>
</evidence>
<keyword evidence="13" id="KW-1185">Reference proteome</keyword>
<feature type="region of interest" description="Disordered" evidence="10">
    <location>
        <begin position="318"/>
        <end position="397"/>
    </location>
</feature>
<evidence type="ECO:0000256" key="7">
    <source>
        <dbReference type="ARBA" id="ARBA00022840"/>
    </source>
</evidence>
<comment type="catalytic activity">
    <reaction evidence="1">
        <text>ATP + protein L-histidine = ADP + protein N-phospho-L-histidine.</text>
        <dbReference type="EC" id="2.7.13.3"/>
    </reaction>
</comment>
<dbReference type="SUPFAM" id="SSF52172">
    <property type="entry name" value="CheY-like"/>
    <property type="match status" value="1"/>
</dbReference>
<reference evidence="12 13" key="1">
    <citation type="submission" date="2014-05" db="EMBL/GenBank/DDBJ databases">
        <title>De novo Genome Sequence of Spirocheata sp.</title>
        <authorList>
            <person name="Shivani Y."/>
            <person name="Subhash Y."/>
            <person name="Tushar L."/>
            <person name="Sasikala C."/>
            <person name="Ramana C.V."/>
        </authorList>
    </citation>
    <scope>NUCLEOTIDE SEQUENCE [LARGE SCALE GENOMIC DNA]</scope>
    <source>
        <strain evidence="12 13">JC230</strain>
    </source>
</reference>
<feature type="compositionally biased region" description="Gly residues" evidence="10">
    <location>
        <begin position="352"/>
        <end position="364"/>
    </location>
</feature>
<dbReference type="EMBL" id="JNUP01000063">
    <property type="protein sequence ID" value="KGE72043.1"/>
    <property type="molecule type" value="Genomic_DNA"/>
</dbReference>
<accession>A0A098QX95</accession>
<dbReference type="InterPro" id="IPR050482">
    <property type="entry name" value="Sensor_HK_TwoCompSys"/>
</dbReference>
<evidence type="ECO:0000256" key="3">
    <source>
        <dbReference type="ARBA" id="ARBA00022553"/>
    </source>
</evidence>
<dbReference type="GO" id="GO:0016020">
    <property type="term" value="C:membrane"/>
    <property type="evidence" value="ECO:0007669"/>
    <property type="project" value="InterPro"/>
</dbReference>
<feature type="compositionally biased region" description="Low complexity" evidence="10">
    <location>
        <begin position="341"/>
        <end position="351"/>
    </location>
</feature>
<protein>
    <recommendedName>
        <fullName evidence="2">histidine kinase</fullName>
        <ecNumber evidence="2">2.7.13.3</ecNumber>
    </recommendedName>
</protein>
<keyword evidence="4" id="KW-0808">Transferase</keyword>
<dbReference type="STRING" id="1480694.DC28_08000"/>
<dbReference type="SMART" id="SM00448">
    <property type="entry name" value="REC"/>
    <property type="match status" value="1"/>
</dbReference>
<dbReference type="EC" id="2.7.13.3" evidence="2"/>
<dbReference type="InterPro" id="IPR011006">
    <property type="entry name" value="CheY-like_superfamily"/>
</dbReference>
<gene>
    <name evidence="12" type="ORF">DC28_08000</name>
</gene>
<name>A0A098QX95_9SPIO</name>
<dbReference type="PANTHER" id="PTHR24421">
    <property type="entry name" value="NITRATE/NITRITE SENSOR PROTEIN NARX-RELATED"/>
    <property type="match status" value="1"/>
</dbReference>
<keyword evidence="7" id="KW-0067">ATP-binding</keyword>
<dbReference type="RefSeq" id="WP_052078610.1">
    <property type="nucleotide sequence ID" value="NZ_JNUP01000063.1"/>
</dbReference>
<dbReference type="Gene3D" id="1.20.5.1930">
    <property type="match status" value="1"/>
</dbReference>
<keyword evidence="8" id="KW-0902">Two-component regulatory system</keyword>
<evidence type="ECO:0000259" key="11">
    <source>
        <dbReference type="PROSITE" id="PS50110"/>
    </source>
</evidence>
<dbReference type="AlphaFoldDB" id="A0A098QX95"/>
<keyword evidence="5" id="KW-0547">Nucleotide-binding</keyword>
<sequence>MRQSTVLIVEDDAISSFALEQTLEKAGFSASSVLSGEACLDLLRRGVIPDVILMDIHLGTGRMDGLETTRQLHDIVDVPVVLHTAYADPETLRRSRDMTKYGYVHKIPGNGAMVVAGIELALKLFRAERELLRREQMYRELSGHIQQLREDQEQKIAREIHDDLGQSLTALKMNLTMLDQEILPRGAREILDEMALVLDGTIRKVRSIIEILRPPLLDSGSLCEALEWYCRQFSDTFRVRVRWICDTFQESPQPPRDTALALFRIAQESMTNGVTHGKAKSIEVEMAYSPLPEPMLLLQVQDDGRGFSLAEGGWQAKRPGPLYELRPKPRKYHPPQEHFRGAGPHSARPGGSAPGGAAGRGSGFGEEAVASEIPGSSSRGRRSNEGTVSEPRSSRRSFGIIGMEERALQLGGWFILDTAPRVGTRVVAGIPWSPAGDRRSST</sequence>
<dbReference type="Gene3D" id="3.40.50.2300">
    <property type="match status" value="1"/>
</dbReference>
<dbReference type="Gene3D" id="3.30.565.10">
    <property type="entry name" value="Histidine kinase-like ATPase, C-terminal domain"/>
    <property type="match status" value="1"/>
</dbReference>
<evidence type="ECO:0000256" key="1">
    <source>
        <dbReference type="ARBA" id="ARBA00000085"/>
    </source>
</evidence>
<feature type="modified residue" description="4-aspartylphosphate" evidence="9">
    <location>
        <position position="55"/>
    </location>
</feature>
<dbReference type="SUPFAM" id="SSF55874">
    <property type="entry name" value="ATPase domain of HSP90 chaperone/DNA topoisomerase II/histidine kinase"/>
    <property type="match status" value="1"/>
</dbReference>
<dbReference type="eggNOG" id="COG0784">
    <property type="taxonomic scope" value="Bacteria"/>
</dbReference>
<dbReference type="OrthoDB" id="199946at2"/>
<dbReference type="PROSITE" id="PS50110">
    <property type="entry name" value="RESPONSE_REGULATORY"/>
    <property type="match status" value="1"/>
</dbReference>
<dbReference type="InterPro" id="IPR001789">
    <property type="entry name" value="Sig_transdc_resp-reg_receiver"/>
</dbReference>
<evidence type="ECO:0000256" key="4">
    <source>
        <dbReference type="ARBA" id="ARBA00022679"/>
    </source>
</evidence>
<evidence type="ECO:0000256" key="10">
    <source>
        <dbReference type="SAM" id="MobiDB-lite"/>
    </source>
</evidence>
<dbReference type="GO" id="GO:0000155">
    <property type="term" value="F:phosphorelay sensor kinase activity"/>
    <property type="evidence" value="ECO:0007669"/>
    <property type="project" value="InterPro"/>
</dbReference>
<comment type="caution">
    <text evidence="12">The sequence shown here is derived from an EMBL/GenBank/DDBJ whole genome shotgun (WGS) entry which is preliminary data.</text>
</comment>
<dbReference type="eggNOG" id="COG4585">
    <property type="taxonomic scope" value="Bacteria"/>
</dbReference>
<evidence type="ECO:0000256" key="9">
    <source>
        <dbReference type="PROSITE-ProRule" id="PRU00169"/>
    </source>
</evidence>
<keyword evidence="6" id="KW-0418">Kinase</keyword>
<organism evidence="12 13">
    <name type="scientific">Spirochaeta lutea</name>
    <dbReference type="NCBI Taxonomy" id="1480694"/>
    <lineage>
        <taxon>Bacteria</taxon>
        <taxon>Pseudomonadati</taxon>
        <taxon>Spirochaetota</taxon>
        <taxon>Spirochaetia</taxon>
        <taxon>Spirochaetales</taxon>
        <taxon>Spirochaetaceae</taxon>
        <taxon>Spirochaeta</taxon>
    </lineage>
</organism>
<dbReference type="GO" id="GO:0046983">
    <property type="term" value="F:protein dimerization activity"/>
    <property type="evidence" value="ECO:0007669"/>
    <property type="project" value="InterPro"/>
</dbReference>
<feature type="domain" description="Response regulatory" evidence="11">
    <location>
        <begin position="5"/>
        <end position="124"/>
    </location>
</feature>